<evidence type="ECO:0000313" key="2">
    <source>
        <dbReference type="EMBL" id="SQF94522.1"/>
    </source>
</evidence>
<accession>A0A8B4ICZ1</accession>
<sequence length="73" mass="8132">MLGVSEQHLKKAARQNGIVYKPHKPGEQIPADAKGRLGLIERKFERMVESYENLRWLAAIKASQRETGASATA</sequence>
<evidence type="ECO:0000313" key="3">
    <source>
        <dbReference type="Proteomes" id="UP000248640"/>
    </source>
</evidence>
<dbReference type="Proteomes" id="UP000248640">
    <property type="component" value="Chromosome 1"/>
</dbReference>
<feature type="region of interest" description="Disordered" evidence="1">
    <location>
        <begin position="1"/>
        <end position="31"/>
    </location>
</feature>
<evidence type="ECO:0000256" key="1">
    <source>
        <dbReference type="SAM" id="MobiDB-lite"/>
    </source>
</evidence>
<reference evidence="2 3" key="1">
    <citation type="submission" date="2018-06" db="EMBL/GenBank/DDBJ databases">
        <authorList>
            <consortium name="Pathogen Informatics"/>
            <person name="Doyle S."/>
        </authorList>
    </citation>
    <scope>NUCLEOTIDE SEQUENCE [LARGE SCALE GENOMIC DNA]</scope>
    <source>
        <strain evidence="2 3">NCTC10038</strain>
    </source>
</reference>
<gene>
    <name evidence="2" type="ORF">NCTC10038_05364</name>
</gene>
<dbReference type="EMBL" id="LS483372">
    <property type="protein sequence ID" value="SQF94522.1"/>
    <property type="molecule type" value="Genomic_DNA"/>
</dbReference>
<dbReference type="AlphaFoldDB" id="A0A8B4ICZ1"/>
<name>A0A8B4ICZ1_PSEFL</name>
<organism evidence="2 3">
    <name type="scientific">Pseudomonas fluorescens</name>
    <dbReference type="NCBI Taxonomy" id="294"/>
    <lineage>
        <taxon>Bacteria</taxon>
        <taxon>Pseudomonadati</taxon>
        <taxon>Pseudomonadota</taxon>
        <taxon>Gammaproteobacteria</taxon>
        <taxon>Pseudomonadales</taxon>
        <taxon>Pseudomonadaceae</taxon>
        <taxon>Pseudomonas</taxon>
    </lineage>
</organism>
<protein>
    <submittedName>
        <fullName evidence="2">Uncharacterized protein</fullName>
    </submittedName>
</protein>
<proteinExistence type="predicted"/>